<dbReference type="Proteomes" id="UP001054837">
    <property type="component" value="Unassembled WGS sequence"/>
</dbReference>
<dbReference type="AlphaFoldDB" id="A0AAV4NFM9"/>
<comment type="caution">
    <text evidence="1">The sequence shown here is derived from an EMBL/GenBank/DDBJ whole genome shotgun (WGS) entry which is preliminary data.</text>
</comment>
<protein>
    <submittedName>
        <fullName evidence="1">Uncharacterized protein</fullName>
    </submittedName>
</protein>
<proteinExistence type="predicted"/>
<accession>A0AAV4NFM9</accession>
<sequence length="100" mass="11675">MKKNLALCQFLCVQFFGREDKRFLITETEYLVLTRAERWNFCSQNKGDVVSCEKRIGRKAEEVSRLADMLECTLCIPVSFPLICELRTALLIHKVRTTEE</sequence>
<reference evidence="1 2" key="1">
    <citation type="submission" date="2021-06" db="EMBL/GenBank/DDBJ databases">
        <title>Caerostris darwini draft genome.</title>
        <authorList>
            <person name="Kono N."/>
            <person name="Arakawa K."/>
        </authorList>
    </citation>
    <scope>NUCLEOTIDE SEQUENCE [LARGE SCALE GENOMIC DNA]</scope>
</reference>
<dbReference type="EMBL" id="BPLQ01001493">
    <property type="protein sequence ID" value="GIX82244.1"/>
    <property type="molecule type" value="Genomic_DNA"/>
</dbReference>
<organism evidence="1 2">
    <name type="scientific">Caerostris darwini</name>
    <dbReference type="NCBI Taxonomy" id="1538125"/>
    <lineage>
        <taxon>Eukaryota</taxon>
        <taxon>Metazoa</taxon>
        <taxon>Ecdysozoa</taxon>
        <taxon>Arthropoda</taxon>
        <taxon>Chelicerata</taxon>
        <taxon>Arachnida</taxon>
        <taxon>Araneae</taxon>
        <taxon>Araneomorphae</taxon>
        <taxon>Entelegynae</taxon>
        <taxon>Araneoidea</taxon>
        <taxon>Araneidae</taxon>
        <taxon>Caerostris</taxon>
    </lineage>
</organism>
<name>A0AAV4NFM9_9ARAC</name>
<keyword evidence="2" id="KW-1185">Reference proteome</keyword>
<evidence type="ECO:0000313" key="2">
    <source>
        <dbReference type="Proteomes" id="UP001054837"/>
    </source>
</evidence>
<gene>
    <name evidence="1" type="ORF">CDAR_371011</name>
</gene>
<evidence type="ECO:0000313" key="1">
    <source>
        <dbReference type="EMBL" id="GIX82244.1"/>
    </source>
</evidence>